<feature type="transmembrane region" description="Helical" evidence="1">
    <location>
        <begin position="198"/>
        <end position="217"/>
    </location>
</feature>
<evidence type="ECO:0000313" key="3">
    <source>
        <dbReference type="Proteomes" id="UP001083770"/>
    </source>
</evidence>
<feature type="transmembrane region" description="Helical" evidence="1">
    <location>
        <begin position="325"/>
        <end position="349"/>
    </location>
</feature>
<keyword evidence="1" id="KW-0472">Membrane</keyword>
<evidence type="ECO:0000313" key="2">
    <source>
        <dbReference type="EMBL" id="MCZ4297924.1"/>
    </source>
</evidence>
<feature type="transmembrane region" description="Helical" evidence="1">
    <location>
        <begin position="6"/>
        <end position="24"/>
    </location>
</feature>
<feature type="transmembrane region" description="Helical" evidence="1">
    <location>
        <begin position="165"/>
        <end position="191"/>
    </location>
</feature>
<comment type="caution">
    <text evidence="2">The sequence shown here is derived from an EMBL/GenBank/DDBJ whole genome shotgun (WGS) entry which is preliminary data.</text>
</comment>
<evidence type="ECO:0000256" key="1">
    <source>
        <dbReference type="SAM" id="Phobius"/>
    </source>
</evidence>
<keyword evidence="3" id="KW-1185">Reference proteome</keyword>
<feature type="transmembrane region" description="Helical" evidence="1">
    <location>
        <begin position="126"/>
        <end position="145"/>
    </location>
</feature>
<dbReference type="Pfam" id="PF14897">
    <property type="entry name" value="EpsG"/>
    <property type="match status" value="1"/>
</dbReference>
<keyword evidence="1" id="KW-0812">Transmembrane</keyword>
<accession>A0ABT4LU79</accession>
<organism evidence="2 3">
    <name type="scientific">Henriciella marina</name>
    <dbReference type="NCBI Taxonomy" id="453851"/>
    <lineage>
        <taxon>Bacteria</taxon>
        <taxon>Pseudomonadati</taxon>
        <taxon>Pseudomonadota</taxon>
        <taxon>Alphaproteobacteria</taxon>
        <taxon>Hyphomonadales</taxon>
        <taxon>Hyphomonadaceae</taxon>
        <taxon>Henriciella</taxon>
    </lineage>
</organism>
<protein>
    <submittedName>
        <fullName evidence="2">EpsG family protein</fullName>
    </submittedName>
</protein>
<dbReference type="Proteomes" id="UP001083770">
    <property type="component" value="Unassembled WGS sequence"/>
</dbReference>
<feature type="transmembrane region" description="Helical" evidence="1">
    <location>
        <begin position="267"/>
        <end position="288"/>
    </location>
</feature>
<name>A0ABT4LU79_9PROT</name>
<proteinExistence type="predicted"/>
<sequence>MLPYWAIFILASLAAIGAKPLRRIRRDGTVPVRFKPSWLFVIFAITLFVGLRYQVGGDWYAYVRIFDQSQFLSPEEAISRGDAGYWALNYLVGQSGGSLVWVNLAAGLLFAVGTTIFCLSLPRPWLALAAAFPYVIIVVGMGYARQGVALGFVMTGLVALSRERFIRFLVWVAIGALFHKTAIVMIALGAASVNKNRFLWIPIIGLAGVGGYMVFLADYADQMIAGYIGADYTSSGALIRISMNMIPGFLFLIYRKRFVVSEAASKFWTVAALLSSALFVAIFAGVPSTALDRMALYLLPLQLFVFSHLPYVLGRTGRQQTSVTLGILAYYAIVLFVWLNFAAHSQWWIPYRIWPEIA</sequence>
<keyword evidence="1" id="KW-1133">Transmembrane helix</keyword>
<dbReference type="InterPro" id="IPR049458">
    <property type="entry name" value="EpsG-like"/>
</dbReference>
<dbReference type="RefSeq" id="WP_269402044.1">
    <property type="nucleotide sequence ID" value="NZ_JAPWGW010000002.1"/>
</dbReference>
<reference evidence="2" key="1">
    <citation type="submission" date="2022-12" db="EMBL/GenBank/DDBJ databases">
        <title>Bacterial isolates from different developmental stages of Nematostella vectensis.</title>
        <authorList>
            <person name="Fraune S."/>
        </authorList>
    </citation>
    <scope>NUCLEOTIDE SEQUENCE</scope>
    <source>
        <strain evidence="2">G21632-S1</strain>
    </source>
</reference>
<feature type="transmembrane region" description="Helical" evidence="1">
    <location>
        <begin position="36"/>
        <end position="55"/>
    </location>
</feature>
<feature type="transmembrane region" description="Helical" evidence="1">
    <location>
        <begin position="237"/>
        <end position="255"/>
    </location>
</feature>
<feature type="transmembrane region" description="Helical" evidence="1">
    <location>
        <begin position="294"/>
        <end position="313"/>
    </location>
</feature>
<gene>
    <name evidence="2" type="ORF">O4G74_07630</name>
</gene>
<feature type="transmembrane region" description="Helical" evidence="1">
    <location>
        <begin position="98"/>
        <end position="119"/>
    </location>
</feature>
<dbReference type="EMBL" id="JAPWGW010000002">
    <property type="protein sequence ID" value="MCZ4297924.1"/>
    <property type="molecule type" value="Genomic_DNA"/>
</dbReference>